<dbReference type="PANTHER" id="PTHR36593">
    <property type="entry name" value="EXPORTED SERINE/THREONINE PROTEIN KINASE"/>
    <property type="match status" value="1"/>
</dbReference>
<dbReference type="AlphaFoldDB" id="A0A081I9T2"/>
<protein>
    <submittedName>
        <fullName evidence="2">Uncharacterized protein</fullName>
    </submittedName>
</protein>
<dbReference type="GeneID" id="19962830"/>
<evidence type="ECO:0000313" key="3">
    <source>
        <dbReference type="EMBL" id="VEV54779.1"/>
    </source>
</evidence>
<dbReference type="Proteomes" id="UP000030681">
    <property type="component" value="Unassembled WGS sequence"/>
</dbReference>
<accession>A0A081I9T2</accession>
<dbReference type="Proteomes" id="UP000290582">
    <property type="component" value="Chromosome PVVCY_03"/>
</dbReference>
<evidence type="ECO:0000256" key="1">
    <source>
        <dbReference type="SAM" id="MobiDB-lite"/>
    </source>
</evidence>
<feature type="compositionally biased region" description="Polar residues" evidence="1">
    <location>
        <begin position="270"/>
        <end position="301"/>
    </location>
</feature>
<evidence type="ECO:0000313" key="4">
    <source>
        <dbReference type="Proteomes" id="UP000030681"/>
    </source>
</evidence>
<sequence>MSESHITNIPANGYKDKAIPMYYQNECEKNEYNKYVLDMCNMSRRNSARENSIPKNDSEQIQPNPILNTSEDVTNIYNPQNKNDGNDMLNQFNKIKVIQNEKPQNRGMKMASKAKPIKRVKGNFLTKDSISRDNFNTPNEQVENKFIGNGNVAPFNGAINNGINNTIDGNEDNKILKYYDNLNNNLLSNNLLRNNGNFLNSKMEINNPVLHIVGNIISRKNLMSNIGVNYYTNNIMNEQGNNVNFGKDIDLNGKQNLNQSEEQSVEKNNPEQLSTENNTNNNLFHSQNVTNNNSNDITRGMNNNNNWGGPNKISPYSLNSVNLNMLNKKYNYSMSNGNINANVLKLIYRNDKYPNIKNVDNPSYILNEEYNKNMSGNHTSSNSTKSSSNHSTNSIISFRGVNNNKNLKIDNNEKNSNNLKNTINEDNYGYIDPMQNSSEQFRSIINARNQGKNIKNVVNLKNSNNIPPNFKINNKENVRNLGIHMVPNGLRNNIVNNMNVGMGNDITNNLVNHISQKLPSMIYLNAKNNGNRELNIPKAHLNGLSPDIDPSYKNTKDLIPLHDNNMNHPKLVDGKIKAMPPKDSKLMIDSVRSDASVSNGSNTSGINSIGNTSGINSIGNGSGIGSIGGISSSGASGGVAHGRIGAPNISMAAKIKPGIMLPNCGNIKLNNNFIEYQKEVNNNNNKIKINNIHNVKNEMMNDINNYIYKPNIDIRNDNKIMMKDITRNRKEYLVEPYKKFNQENYHIMKNILFSRNFVNPQIMNGTFIPNYNMRRNGSSSSSSIASNISNNSNIINCSNSLFYLDNVLGFKNNIKSNEQLNKDIPTFSNTKNKSSNEIIKKGNKIIITKYEVKSFLVNTIKAIGCVLKKWKNKKMGMYFWFHIQCIETEKDLNFYINIFNSLFEIITGKNIYYQNNDINNIINIFKEFILYDCKHIFKKSIKVLNNYAKKNSNNFSTFGNFKEDILNVNKSILLNEDDKKSFLTSSDNLVPSTGLEVQNEDNKKDNFLEHLFNSMKDNYNSLEKNNAGKLYLSNMFTSFSELNYNEIFNVFLKQPN</sequence>
<dbReference type="RefSeq" id="XP_008626483.1">
    <property type="nucleotide sequence ID" value="XM_008628261.1"/>
</dbReference>
<dbReference type="OrthoDB" id="372660at2759"/>
<dbReference type="VEuPathDB" id="PlasmoDB:PVVCY_0300510"/>
<dbReference type="EMBL" id="LR215059">
    <property type="protein sequence ID" value="VEV54779.1"/>
    <property type="molecule type" value="Genomic_DNA"/>
</dbReference>
<dbReference type="KEGG" id="pvv:PVVCY_0300510"/>
<feature type="region of interest" description="Disordered" evidence="1">
    <location>
        <begin position="47"/>
        <end position="70"/>
    </location>
</feature>
<dbReference type="PANTHER" id="PTHR36593:SF1">
    <property type="entry name" value="EXPORTED SERINE_THREONINE PROTEIN KINASE"/>
    <property type="match status" value="1"/>
</dbReference>
<reference evidence="2 4" key="1">
    <citation type="submission" date="2013-02" db="EMBL/GenBank/DDBJ databases">
        <title>The Genome Sequence of Plasmodium vinckei vinckei.</title>
        <authorList>
            <consortium name="The Broad Institute Genome Sequencing Platform"/>
            <consortium name="The Broad Institute Genome Sequencing Center for Infectious Disease"/>
            <person name="Neafsey D."/>
            <person name="Cheeseman I."/>
            <person name="Volkman S."/>
            <person name="Adams J."/>
            <person name="Walker B."/>
            <person name="Young S.K."/>
            <person name="Zeng Q."/>
            <person name="Gargeya S."/>
            <person name="Fitzgerald M."/>
            <person name="Haas B."/>
            <person name="Abouelleil A."/>
            <person name="Alvarado L."/>
            <person name="Arachchi H.M."/>
            <person name="Berlin A.M."/>
            <person name="Chapman S.B."/>
            <person name="Dewar J."/>
            <person name="Goldberg J."/>
            <person name="Griggs A."/>
            <person name="Gujja S."/>
            <person name="Hansen M."/>
            <person name="Howarth C."/>
            <person name="Imamovic A."/>
            <person name="Larimer J."/>
            <person name="McCowan C."/>
            <person name="Murphy C."/>
            <person name="Neiman D."/>
            <person name="Pearson M."/>
            <person name="Priest M."/>
            <person name="Roberts A."/>
            <person name="Saif S."/>
            <person name="Shea T."/>
            <person name="Sisk P."/>
            <person name="Sykes S."/>
            <person name="Wortman J."/>
            <person name="Nusbaum C."/>
            <person name="Birren B."/>
        </authorList>
    </citation>
    <scope>NUCLEOTIDE SEQUENCE [LARGE SCALE GENOMIC DNA]</scope>
    <source>
        <strain evidence="4">vinckei</strain>
        <strain evidence="2">Vinckei</strain>
    </source>
</reference>
<feature type="region of interest" description="Disordered" evidence="1">
    <location>
        <begin position="259"/>
        <end position="308"/>
    </location>
</feature>
<proteinExistence type="predicted"/>
<dbReference type="EMBL" id="KL446956">
    <property type="protein sequence ID" value="KEG00440.1"/>
    <property type="molecule type" value="Genomic_DNA"/>
</dbReference>
<feature type="region of interest" description="Disordered" evidence="1">
    <location>
        <begin position="371"/>
        <end position="399"/>
    </location>
</feature>
<name>A0A081I9T2_PLAVN</name>
<gene>
    <name evidence="3" type="ORF">PVVCY_0300510</name>
    <name evidence="2" type="ORF">YYE_04624</name>
</gene>
<evidence type="ECO:0000313" key="2">
    <source>
        <dbReference type="EMBL" id="KEG00440.1"/>
    </source>
</evidence>
<evidence type="ECO:0000313" key="5">
    <source>
        <dbReference type="Proteomes" id="UP000290582"/>
    </source>
</evidence>
<organism evidence="2 4">
    <name type="scientific">Plasmodium vinckei vinckei</name>
    <dbReference type="NCBI Taxonomy" id="54757"/>
    <lineage>
        <taxon>Eukaryota</taxon>
        <taxon>Sar</taxon>
        <taxon>Alveolata</taxon>
        <taxon>Apicomplexa</taxon>
        <taxon>Aconoidasida</taxon>
        <taxon>Haemosporida</taxon>
        <taxon>Plasmodiidae</taxon>
        <taxon>Plasmodium</taxon>
        <taxon>Plasmodium (Vinckeia)</taxon>
    </lineage>
</organism>
<reference evidence="3 5" key="2">
    <citation type="submission" date="2019-01" db="EMBL/GenBank/DDBJ databases">
        <authorList>
            <person name="Ramaprasad A."/>
        </authorList>
    </citation>
    <scope>NUCLEOTIDE SEQUENCE [LARGE SCALE GENOMIC DNA]</scope>
</reference>
<feature type="compositionally biased region" description="Low complexity" evidence="1">
    <location>
        <begin position="375"/>
        <end position="399"/>
    </location>
</feature>